<dbReference type="AlphaFoldDB" id="A0AAV4Q2S3"/>
<reference evidence="1 2" key="1">
    <citation type="submission" date="2021-06" db="EMBL/GenBank/DDBJ databases">
        <title>Caerostris darwini draft genome.</title>
        <authorList>
            <person name="Kono N."/>
            <person name="Arakawa K."/>
        </authorList>
    </citation>
    <scope>NUCLEOTIDE SEQUENCE [LARGE SCALE GENOMIC DNA]</scope>
</reference>
<organism evidence="1 2">
    <name type="scientific">Caerostris darwini</name>
    <dbReference type="NCBI Taxonomy" id="1538125"/>
    <lineage>
        <taxon>Eukaryota</taxon>
        <taxon>Metazoa</taxon>
        <taxon>Ecdysozoa</taxon>
        <taxon>Arthropoda</taxon>
        <taxon>Chelicerata</taxon>
        <taxon>Arachnida</taxon>
        <taxon>Araneae</taxon>
        <taxon>Araneomorphae</taxon>
        <taxon>Entelegynae</taxon>
        <taxon>Araneoidea</taxon>
        <taxon>Araneidae</taxon>
        <taxon>Caerostris</taxon>
    </lineage>
</organism>
<evidence type="ECO:0000313" key="1">
    <source>
        <dbReference type="EMBL" id="GIY02789.1"/>
    </source>
</evidence>
<sequence length="121" mass="14109">MHLLLPRPNETLNFYYLSKLHSRSRKQTYLVVMLDSRSLFLLARYYPNSTGTIPHTGQVKNPHRLPISKTSLVNLFPGVCSPMARCCDCPYYHRSRKVSRRWPELQGRFTRRSTGRSNLLG</sequence>
<evidence type="ECO:0000313" key="2">
    <source>
        <dbReference type="Proteomes" id="UP001054837"/>
    </source>
</evidence>
<keyword evidence="2" id="KW-1185">Reference proteome</keyword>
<name>A0AAV4Q2S3_9ARAC</name>
<proteinExistence type="predicted"/>
<dbReference type="Proteomes" id="UP001054837">
    <property type="component" value="Unassembled WGS sequence"/>
</dbReference>
<dbReference type="EMBL" id="BPLQ01003745">
    <property type="protein sequence ID" value="GIY02789.1"/>
    <property type="molecule type" value="Genomic_DNA"/>
</dbReference>
<gene>
    <name evidence="1" type="ORF">CDAR_281651</name>
</gene>
<protein>
    <submittedName>
        <fullName evidence="1">Uncharacterized protein</fullName>
    </submittedName>
</protein>
<accession>A0AAV4Q2S3</accession>
<comment type="caution">
    <text evidence="1">The sequence shown here is derived from an EMBL/GenBank/DDBJ whole genome shotgun (WGS) entry which is preliminary data.</text>
</comment>